<keyword evidence="2" id="KW-0418">Kinase</keyword>
<comment type="caution">
    <text evidence="2">The sequence shown here is derived from an EMBL/GenBank/DDBJ whole genome shotgun (WGS) entry which is preliminary data.</text>
</comment>
<evidence type="ECO:0000313" key="3">
    <source>
        <dbReference type="Proteomes" id="UP000094056"/>
    </source>
</evidence>
<feature type="transmembrane region" description="Helical" evidence="1">
    <location>
        <begin position="9"/>
        <end position="30"/>
    </location>
</feature>
<protein>
    <submittedName>
        <fullName evidence="2">Two-component sensor kinase</fullName>
    </submittedName>
</protein>
<evidence type="ECO:0000256" key="1">
    <source>
        <dbReference type="SAM" id="Phobius"/>
    </source>
</evidence>
<keyword evidence="2" id="KW-0808">Transferase</keyword>
<gene>
    <name evidence="2" type="ORF">SCARUB_05135</name>
</gene>
<keyword evidence="1" id="KW-0472">Membrane</keyword>
<evidence type="ECO:0000313" key="2">
    <source>
        <dbReference type="EMBL" id="ODS29762.1"/>
    </source>
</evidence>
<proteinExistence type="predicted"/>
<dbReference type="SUPFAM" id="SSF103190">
    <property type="entry name" value="Sensory domain-like"/>
    <property type="match status" value="1"/>
</dbReference>
<accession>A0A1E3X2F9</accession>
<dbReference type="EMBL" id="MAYW01000381">
    <property type="protein sequence ID" value="ODS29762.1"/>
    <property type="molecule type" value="Genomic_DNA"/>
</dbReference>
<keyword evidence="1" id="KW-0812">Transmembrane</keyword>
<organism evidence="2 3">
    <name type="scientific">Candidatus Scalindua rubra</name>
    <dbReference type="NCBI Taxonomy" id="1872076"/>
    <lineage>
        <taxon>Bacteria</taxon>
        <taxon>Pseudomonadati</taxon>
        <taxon>Planctomycetota</taxon>
        <taxon>Candidatus Brocadiia</taxon>
        <taxon>Candidatus Brocadiales</taxon>
        <taxon>Candidatus Scalinduaceae</taxon>
        <taxon>Candidatus Scalindua</taxon>
    </lineage>
</organism>
<dbReference type="Gene3D" id="3.30.450.20">
    <property type="entry name" value="PAS domain"/>
    <property type="match status" value="1"/>
</dbReference>
<dbReference type="AlphaFoldDB" id="A0A1E3X2F9"/>
<dbReference type="GO" id="GO:0016301">
    <property type="term" value="F:kinase activity"/>
    <property type="evidence" value="ECO:0007669"/>
    <property type="project" value="UniProtKB-KW"/>
</dbReference>
<reference evidence="2 3" key="1">
    <citation type="submission" date="2016-07" db="EMBL/GenBank/DDBJ databases">
        <title>Draft genome of Scalindua rubra, obtained from a brine-seawater interface in the Red Sea, sheds light on salt adaptation in anammox bacteria.</title>
        <authorList>
            <person name="Speth D.R."/>
            <person name="Lagkouvardos I."/>
            <person name="Wang Y."/>
            <person name="Qian P.-Y."/>
            <person name="Dutilh B.E."/>
            <person name="Jetten M.S."/>
        </authorList>
    </citation>
    <scope>NUCLEOTIDE SEQUENCE [LARGE SCALE GENOMIC DNA]</scope>
    <source>
        <strain evidence="2">BSI-1</strain>
    </source>
</reference>
<dbReference type="InterPro" id="IPR029151">
    <property type="entry name" value="Sensor-like_sf"/>
</dbReference>
<keyword evidence="1" id="KW-1133">Transmembrane helix</keyword>
<dbReference type="Proteomes" id="UP000094056">
    <property type="component" value="Unassembled WGS sequence"/>
</dbReference>
<name>A0A1E3X2F9_9BACT</name>
<sequence>MGLSIKGKLLLFALCISLMPIATITILYYFNTRNFIKQDELDDIAAIAESEKDHVIAFLEFKKARTSDFSTDGLIREKLETITYGRKYKAIENLNKHLSTNKKPLDTSILEIVVLDTDGRVVAATNEALIGLNMSGHEAFTQAIHKEVGECFTGQPRYSTEFNTDCIYISAPVITSNGNGEVVGVIINVYEPEMLDDIADIAEKKDAYRRLQL</sequence>